<proteinExistence type="inferred from homology"/>
<reference evidence="4 5" key="1">
    <citation type="submission" date="2020-08" db="EMBL/GenBank/DDBJ databases">
        <title>Genomic Encyclopedia of Type Strains, Phase IV (KMG-IV): sequencing the most valuable type-strain genomes for metagenomic binning, comparative biology and taxonomic classification.</title>
        <authorList>
            <person name="Goeker M."/>
        </authorList>
    </citation>
    <scope>NUCLEOTIDE SEQUENCE [LARGE SCALE GENOMIC DNA]</scope>
    <source>
        <strain evidence="4 5">DSM 102044</strain>
    </source>
</reference>
<dbReference type="PANTHER" id="PTHR13799:SF14">
    <property type="entry name" value="GTP CYCLOHYDROLASE 1 TYPE 2 HOMOLOG"/>
    <property type="match status" value="1"/>
</dbReference>
<sequence>MKKPQSNRRDFLLKTSAILGTGIFLNPLDLFAASSKAEYTVGEIMDLFISKVPNSPFSPTVDTLKSGNRDQQVTGIVTTMFATLTVIRKAIELKANFIIVHEPTFYNHLDETAWLDGDPVYEFKKNLLEEHGIAVWRNHDYVHSLQIDGVQKGVVDELGWNAYYRQNAVLNLPETTLGNLIEHIKEKMGVPALRYVGNLDQKASKILLLPGAIGGRRQIEIMMQEKPDVLICGESPEWETPEYVRNANEMGEKLGLIVIGHSASEEGGSEFMKTWIEENVPGMPVTHFASGNSLQVK</sequence>
<keyword evidence="4" id="KW-0378">Hydrolase</keyword>
<dbReference type="PANTHER" id="PTHR13799">
    <property type="entry name" value="NGG1 INTERACTING FACTOR 3"/>
    <property type="match status" value="1"/>
</dbReference>
<dbReference type="InterPro" id="IPR002678">
    <property type="entry name" value="DUF34/NIF3"/>
</dbReference>
<dbReference type="AlphaFoldDB" id="A0A841MGP4"/>
<comment type="caution">
    <text evidence="4">The sequence shown here is derived from an EMBL/GenBank/DDBJ whole genome shotgun (WGS) entry which is preliminary data.</text>
</comment>
<organism evidence="4 5">
    <name type="scientific">Algoriphagus iocasae</name>
    <dbReference type="NCBI Taxonomy" id="1836499"/>
    <lineage>
        <taxon>Bacteria</taxon>
        <taxon>Pseudomonadati</taxon>
        <taxon>Bacteroidota</taxon>
        <taxon>Cytophagia</taxon>
        <taxon>Cytophagales</taxon>
        <taxon>Cyclobacteriaceae</taxon>
        <taxon>Algoriphagus</taxon>
    </lineage>
</organism>
<dbReference type="GO" id="GO:0005737">
    <property type="term" value="C:cytoplasm"/>
    <property type="evidence" value="ECO:0007669"/>
    <property type="project" value="TreeGrafter"/>
</dbReference>
<evidence type="ECO:0000256" key="1">
    <source>
        <dbReference type="ARBA" id="ARBA00006964"/>
    </source>
</evidence>
<feature type="binding site" evidence="3">
    <location>
        <position position="261"/>
    </location>
    <ligand>
        <name>a divalent metal cation</name>
        <dbReference type="ChEBI" id="CHEBI:60240"/>
        <label>1</label>
    </ligand>
</feature>
<evidence type="ECO:0000256" key="3">
    <source>
        <dbReference type="PIRSR" id="PIRSR602678-1"/>
    </source>
</evidence>
<dbReference type="Gene3D" id="3.40.1390.30">
    <property type="entry name" value="NIF3 (NGG1p interacting factor 3)-like"/>
    <property type="match status" value="2"/>
</dbReference>
<keyword evidence="2 3" id="KW-0479">Metal-binding</keyword>
<dbReference type="EMBL" id="JACIJO010000002">
    <property type="protein sequence ID" value="MBB6326013.1"/>
    <property type="molecule type" value="Genomic_DNA"/>
</dbReference>
<accession>A0A841MGP4</accession>
<dbReference type="Pfam" id="PF01784">
    <property type="entry name" value="DUF34_NIF3"/>
    <property type="match status" value="1"/>
</dbReference>
<gene>
    <name evidence="4" type="ORF">FHS59_001641</name>
</gene>
<name>A0A841MGP4_9BACT</name>
<dbReference type="SUPFAM" id="SSF102705">
    <property type="entry name" value="NIF3 (NGG1p interacting factor 3)-like"/>
    <property type="match status" value="1"/>
</dbReference>
<dbReference type="RefSeq" id="WP_246388372.1">
    <property type="nucleotide sequence ID" value="NZ_JACIJO010000002.1"/>
</dbReference>
<dbReference type="GO" id="GO:0046872">
    <property type="term" value="F:metal ion binding"/>
    <property type="evidence" value="ECO:0007669"/>
    <property type="project" value="UniProtKB-KW"/>
</dbReference>
<dbReference type="GO" id="GO:0016787">
    <property type="term" value="F:hydrolase activity"/>
    <property type="evidence" value="ECO:0007669"/>
    <property type="project" value="UniProtKB-KW"/>
</dbReference>
<dbReference type="Proteomes" id="UP000588604">
    <property type="component" value="Unassembled WGS sequence"/>
</dbReference>
<keyword evidence="5" id="KW-1185">Reference proteome</keyword>
<evidence type="ECO:0000256" key="2">
    <source>
        <dbReference type="ARBA" id="ARBA00022723"/>
    </source>
</evidence>
<protein>
    <submittedName>
        <fullName evidence="4">Putative NIF3 family GTP cyclohydrolase 1 type 2</fullName>
    </submittedName>
</protein>
<comment type="similarity">
    <text evidence="1">Belongs to the GTP cyclohydrolase I type 2/NIF3 family.</text>
</comment>
<feature type="binding site" evidence="3">
    <location>
        <position position="101"/>
    </location>
    <ligand>
        <name>a divalent metal cation</name>
        <dbReference type="ChEBI" id="CHEBI:60240"/>
        <label>1</label>
    </ligand>
</feature>
<dbReference type="InterPro" id="IPR036069">
    <property type="entry name" value="DUF34/NIF3_sf"/>
</dbReference>
<evidence type="ECO:0000313" key="4">
    <source>
        <dbReference type="EMBL" id="MBB6326013.1"/>
    </source>
</evidence>
<feature type="binding site" evidence="3">
    <location>
        <position position="265"/>
    </location>
    <ligand>
        <name>a divalent metal cation</name>
        <dbReference type="ChEBI" id="CHEBI:60240"/>
        <label>1</label>
    </ligand>
</feature>
<evidence type="ECO:0000313" key="5">
    <source>
        <dbReference type="Proteomes" id="UP000588604"/>
    </source>
</evidence>